<accession>A0A151QQX8</accession>
<gene>
    <name evidence="2" type="ORF">KK1_046564</name>
</gene>
<dbReference type="InterPro" id="IPR048386">
    <property type="entry name" value="Med15_C"/>
</dbReference>
<feature type="domain" description="ARC105/Med15 mediator subunit C-terminal" evidence="1">
    <location>
        <begin position="113"/>
        <end position="185"/>
    </location>
</feature>
<dbReference type="PANTHER" id="PTHR33137">
    <property type="entry name" value="MEDIATOR OF RNA POLYMERASE II TRANSCRIPTION SUBUNIT 15A-RELATED"/>
    <property type="match status" value="1"/>
</dbReference>
<reference evidence="2" key="1">
    <citation type="journal article" date="2012" name="Nat. Biotechnol.">
        <title>Draft genome sequence of pigeonpea (Cajanus cajan), an orphan legume crop of resource-poor farmers.</title>
        <authorList>
            <person name="Varshney R.K."/>
            <person name="Chen W."/>
            <person name="Li Y."/>
            <person name="Bharti A.K."/>
            <person name="Saxena R.K."/>
            <person name="Schlueter J.A."/>
            <person name="Donoghue M.T."/>
            <person name="Azam S."/>
            <person name="Fan G."/>
            <person name="Whaley A.M."/>
            <person name="Farmer A.D."/>
            <person name="Sheridan J."/>
            <person name="Iwata A."/>
            <person name="Tuteja R."/>
            <person name="Penmetsa R.V."/>
            <person name="Wu W."/>
            <person name="Upadhyaya H.D."/>
            <person name="Yang S.P."/>
            <person name="Shah T."/>
            <person name="Saxena K.B."/>
            <person name="Michael T."/>
            <person name="McCombie W.R."/>
            <person name="Yang B."/>
            <person name="Zhang G."/>
            <person name="Yang H."/>
            <person name="Wang J."/>
            <person name="Spillane C."/>
            <person name="Cook D.R."/>
            <person name="May G.D."/>
            <person name="Xu X."/>
            <person name="Jackson S.A."/>
        </authorList>
    </citation>
    <scope>NUCLEOTIDE SEQUENCE [LARGE SCALE GENOMIC DNA]</scope>
</reference>
<proteinExistence type="predicted"/>
<evidence type="ECO:0000313" key="2">
    <source>
        <dbReference type="EMBL" id="KYP32685.1"/>
    </source>
</evidence>
<dbReference type="GO" id="GO:0003713">
    <property type="term" value="F:transcription coactivator activity"/>
    <property type="evidence" value="ECO:0007669"/>
    <property type="project" value="InterPro"/>
</dbReference>
<dbReference type="Gramene" id="C.cajan_47564.t">
    <property type="protein sequence ID" value="C.cajan_47564.t"/>
    <property type="gene ID" value="C.cajan_47564"/>
</dbReference>
<dbReference type="Proteomes" id="UP000075243">
    <property type="component" value="Unassembled WGS sequence"/>
</dbReference>
<organism evidence="2 3">
    <name type="scientific">Cajanus cajan</name>
    <name type="common">Pigeon pea</name>
    <name type="synonym">Cajanus indicus</name>
    <dbReference type="NCBI Taxonomy" id="3821"/>
    <lineage>
        <taxon>Eukaryota</taxon>
        <taxon>Viridiplantae</taxon>
        <taxon>Streptophyta</taxon>
        <taxon>Embryophyta</taxon>
        <taxon>Tracheophyta</taxon>
        <taxon>Spermatophyta</taxon>
        <taxon>Magnoliopsida</taxon>
        <taxon>eudicotyledons</taxon>
        <taxon>Gunneridae</taxon>
        <taxon>Pentapetalae</taxon>
        <taxon>rosids</taxon>
        <taxon>fabids</taxon>
        <taxon>Fabales</taxon>
        <taxon>Fabaceae</taxon>
        <taxon>Papilionoideae</taxon>
        <taxon>50 kb inversion clade</taxon>
        <taxon>NPAAA clade</taxon>
        <taxon>indigoferoid/millettioid clade</taxon>
        <taxon>Phaseoleae</taxon>
        <taxon>Cajanus</taxon>
    </lineage>
</organism>
<name>A0A151QQX8_CAJCA</name>
<sequence>MDMVYHPYECNTKCSMNLIIKKSQWKDESLLSGLFQHLERYEAKLNATAKTQENCSLLQEIRDINNLLIDSEIVIGEKDSILSAAGGAAEHGEGLVIKFVFNAVTVNQNLHLSSDKKSIIKPLWLLVPTSYPFSPPVILEMLSEVSEGLGDLSTIAKSNLIYSLQHLNQPRTLMNIATSWERCAREAILEYAQARGGGTFSSIYGGWEMCEKYF</sequence>
<keyword evidence="3" id="KW-1185">Reference proteome</keyword>
<dbReference type="InterPro" id="IPR044661">
    <property type="entry name" value="MED15a/b/c-like"/>
</dbReference>
<evidence type="ECO:0000313" key="3">
    <source>
        <dbReference type="Proteomes" id="UP000075243"/>
    </source>
</evidence>
<protein>
    <recommendedName>
        <fullName evidence="1">ARC105/Med15 mediator subunit C-terminal domain-containing protein</fullName>
    </recommendedName>
</protein>
<dbReference type="EMBL" id="KQ485161">
    <property type="protein sequence ID" value="KYP32685.1"/>
    <property type="molecule type" value="Genomic_DNA"/>
</dbReference>
<evidence type="ECO:0000259" key="1">
    <source>
        <dbReference type="Pfam" id="PF21539"/>
    </source>
</evidence>
<dbReference type="GO" id="GO:0031490">
    <property type="term" value="F:chromatin DNA binding"/>
    <property type="evidence" value="ECO:0007669"/>
    <property type="project" value="InterPro"/>
</dbReference>
<dbReference type="AlphaFoldDB" id="A0A151QQX8"/>
<dbReference type="PANTHER" id="PTHR33137:SF37">
    <property type="entry name" value="MEDIATOR COMPLEX SUBUNIT 15 KIX DOMAIN-CONTAINING PROTEIN"/>
    <property type="match status" value="1"/>
</dbReference>
<dbReference type="STRING" id="3821.A0A151QQX8"/>
<dbReference type="Pfam" id="PF21539">
    <property type="entry name" value="Med15_C"/>
    <property type="match status" value="1"/>
</dbReference>